<evidence type="ECO:0000313" key="2">
    <source>
        <dbReference type="EMBL" id="KAF0330996.1"/>
    </source>
</evidence>
<accession>A0A8H3WS24</accession>
<reference evidence="2 3" key="1">
    <citation type="submission" date="2019-12" db="EMBL/GenBank/DDBJ databases">
        <title>A genome sequence resource for the geographically widespread anthracnose pathogen Colletotrichum asianum.</title>
        <authorList>
            <person name="Meng Y."/>
        </authorList>
    </citation>
    <scope>NUCLEOTIDE SEQUENCE [LARGE SCALE GENOMIC DNA]</scope>
    <source>
        <strain evidence="2 3">ICMP 18580</strain>
    </source>
</reference>
<feature type="region of interest" description="Disordered" evidence="1">
    <location>
        <begin position="1"/>
        <end position="79"/>
    </location>
</feature>
<sequence length="151" mass="16441">MAAGEHPLHTQHSYDDLPLLPPCLPPRPKPTPLPHFVSRPSQIDAGCPPQETCSASDLQLPRPNPQEPMWSGVGGRDGFPSSLPTAPPHLLWNSIWILPPTVCQWRARVNGEGFHAALQLCRAILPGLWHPPKLAGSSRHLPRCAQGDCST</sequence>
<organism evidence="2 3">
    <name type="scientific">Colletotrichum asianum</name>
    <dbReference type="NCBI Taxonomy" id="702518"/>
    <lineage>
        <taxon>Eukaryota</taxon>
        <taxon>Fungi</taxon>
        <taxon>Dikarya</taxon>
        <taxon>Ascomycota</taxon>
        <taxon>Pezizomycotina</taxon>
        <taxon>Sordariomycetes</taxon>
        <taxon>Hypocreomycetidae</taxon>
        <taxon>Glomerellales</taxon>
        <taxon>Glomerellaceae</taxon>
        <taxon>Colletotrichum</taxon>
        <taxon>Colletotrichum gloeosporioides species complex</taxon>
    </lineage>
</organism>
<evidence type="ECO:0000313" key="3">
    <source>
        <dbReference type="Proteomes" id="UP000434172"/>
    </source>
</evidence>
<dbReference type="Proteomes" id="UP000434172">
    <property type="component" value="Unassembled WGS sequence"/>
</dbReference>
<name>A0A8H3WS24_9PEZI</name>
<dbReference type="AlphaFoldDB" id="A0A8H3WS24"/>
<dbReference type="EMBL" id="WOWK01000005">
    <property type="protein sequence ID" value="KAF0330996.1"/>
    <property type="molecule type" value="Genomic_DNA"/>
</dbReference>
<feature type="compositionally biased region" description="Basic and acidic residues" evidence="1">
    <location>
        <begin position="1"/>
        <end position="15"/>
    </location>
</feature>
<proteinExistence type="predicted"/>
<protein>
    <submittedName>
        <fullName evidence="2">Uncharacterized protein</fullName>
    </submittedName>
</protein>
<feature type="compositionally biased region" description="Pro residues" evidence="1">
    <location>
        <begin position="19"/>
        <end position="33"/>
    </location>
</feature>
<evidence type="ECO:0000256" key="1">
    <source>
        <dbReference type="SAM" id="MobiDB-lite"/>
    </source>
</evidence>
<comment type="caution">
    <text evidence="2">The sequence shown here is derived from an EMBL/GenBank/DDBJ whole genome shotgun (WGS) entry which is preliminary data.</text>
</comment>
<keyword evidence="3" id="KW-1185">Reference proteome</keyword>
<gene>
    <name evidence="2" type="ORF">GQ607_001865</name>
</gene>